<evidence type="ECO:0000256" key="8">
    <source>
        <dbReference type="PIRSR" id="PIRSR600175-2"/>
    </source>
</evidence>
<feature type="binding site" evidence="7">
    <location>
        <position position="355"/>
    </location>
    <ligand>
        <name>Na(+)</name>
        <dbReference type="ChEBI" id="CHEBI:29101"/>
        <label>1</label>
    </ligand>
</feature>
<evidence type="ECO:0000256" key="10">
    <source>
        <dbReference type="SAM" id="Phobius"/>
    </source>
</evidence>
<dbReference type="PANTHER" id="PTHR11616:SF240">
    <property type="entry name" value="BLOATED TUBULES, ISOFORM B-RELATED"/>
    <property type="match status" value="1"/>
</dbReference>
<keyword evidence="2 9" id="KW-0813">Transport</keyword>
<dbReference type="PRINTS" id="PR00176">
    <property type="entry name" value="NANEUSMPORT"/>
</dbReference>
<dbReference type="PROSITE" id="PS50267">
    <property type="entry name" value="NA_NEUROTRAN_SYMP_3"/>
    <property type="match status" value="1"/>
</dbReference>
<feature type="transmembrane region" description="Helical" evidence="10">
    <location>
        <begin position="349"/>
        <end position="374"/>
    </location>
</feature>
<dbReference type="GO" id="GO:0005886">
    <property type="term" value="C:plasma membrane"/>
    <property type="evidence" value="ECO:0007669"/>
    <property type="project" value="TreeGrafter"/>
</dbReference>
<feature type="transmembrane region" description="Helical" evidence="10">
    <location>
        <begin position="73"/>
        <end position="91"/>
    </location>
</feature>
<keyword evidence="8" id="KW-1015">Disulfide bond</keyword>
<keyword evidence="3 9" id="KW-0812">Transmembrane</keyword>
<keyword evidence="6 10" id="KW-0472">Membrane</keyword>
<evidence type="ECO:0000256" key="9">
    <source>
        <dbReference type="RuleBase" id="RU003732"/>
    </source>
</evidence>
<dbReference type="Proteomes" id="UP001175271">
    <property type="component" value="Unassembled WGS sequence"/>
</dbReference>
<feature type="transmembrane region" description="Helical" evidence="10">
    <location>
        <begin position="449"/>
        <end position="475"/>
    </location>
</feature>
<evidence type="ECO:0000313" key="11">
    <source>
        <dbReference type="EMBL" id="KAK0424741.1"/>
    </source>
</evidence>
<evidence type="ECO:0000256" key="2">
    <source>
        <dbReference type="ARBA" id="ARBA00022448"/>
    </source>
</evidence>
<organism evidence="11 12">
    <name type="scientific">Steinernema hermaphroditum</name>
    <dbReference type="NCBI Taxonomy" id="289476"/>
    <lineage>
        <taxon>Eukaryota</taxon>
        <taxon>Metazoa</taxon>
        <taxon>Ecdysozoa</taxon>
        <taxon>Nematoda</taxon>
        <taxon>Chromadorea</taxon>
        <taxon>Rhabditida</taxon>
        <taxon>Tylenchina</taxon>
        <taxon>Panagrolaimomorpha</taxon>
        <taxon>Strongyloidoidea</taxon>
        <taxon>Steinernematidae</taxon>
        <taxon>Steinernema</taxon>
    </lineage>
</organism>
<accession>A0AA39M7R6</accession>
<evidence type="ECO:0000313" key="12">
    <source>
        <dbReference type="Proteomes" id="UP001175271"/>
    </source>
</evidence>
<dbReference type="EMBL" id="JAUCMV010000001">
    <property type="protein sequence ID" value="KAK0424741.1"/>
    <property type="molecule type" value="Genomic_DNA"/>
</dbReference>
<feature type="binding site" evidence="7">
    <location>
        <position position="323"/>
    </location>
    <ligand>
        <name>Na(+)</name>
        <dbReference type="ChEBI" id="CHEBI:29101"/>
        <label>1</label>
    </ligand>
</feature>
<keyword evidence="4 9" id="KW-0769">Symport</keyword>
<gene>
    <name evidence="11" type="ORF">QR680_008824</name>
</gene>
<feature type="transmembrane region" description="Helical" evidence="10">
    <location>
        <begin position="269"/>
        <end position="288"/>
    </location>
</feature>
<feature type="transmembrane region" description="Helical" evidence="10">
    <location>
        <begin position="238"/>
        <end position="257"/>
    </location>
</feature>
<feature type="binding site" evidence="7">
    <location>
        <position position="420"/>
    </location>
    <ligand>
        <name>Na(+)</name>
        <dbReference type="ChEBI" id="CHEBI:29101"/>
        <label>1</label>
    </ligand>
</feature>
<feature type="transmembrane region" description="Helical" evidence="10">
    <location>
        <begin position="408"/>
        <end position="429"/>
    </location>
</feature>
<feature type="transmembrane region" description="Helical" evidence="10">
    <location>
        <begin position="563"/>
        <end position="581"/>
    </location>
</feature>
<dbReference type="NCBIfam" id="NF037979">
    <property type="entry name" value="Na_transp"/>
    <property type="match status" value="1"/>
</dbReference>
<comment type="caution">
    <text evidence="11">The sequence shown here is derived from an EMBL/GenBank/DDBJ whole genome shotgun (WGS) entry which is preliminary data.</text>
</comment>
<feature type="transmembrane region" description="Helical" evidence="10">
    <location>
        <begin position="481"/>
        <end position="502"/>
    </location>
</feature>
<evidence type="ECO:0000256" key="4">
    <source>
        <dbReference type="ARBA" id="ARBA00022847"/>
    </source>
</evidence>
<keyword evidence="7" id="KW-0479">Metal-binding</keyword>
<keyword evidence="5 10" id="KW-1133">Transmembrane helix</keyword>
<evidence type="ECO:0000256" key="3">
    <source>
        <dbReference type="ARBA" id="ARBA00022692"/>
    </source>
</evidence>
<dbReference type="InterPro" id="IPR000175">
    <property type="entry name" value="Na/ntran_symport"/>
</dbReference>
<feature type="binding site" evidence="7">
    <location>
        <position position="86"/>
    </location>
    <ligand>
        <name>Na(+)</name>
        <dbReference type="ChEBI" id="CHEBI:29101"/>
        <label>1</label>
    </ligand>
</feature>
<dbReference type="InterPro" id="IPR037272">
    <property type="entry name" value="SNS_sf"/>
</dbReference>
<keyword evidence="7" id="KW-0915">Sodium</keyword>
<dbReference type="AlphaFoldDB" id="A0AA39M7R6"/>
<feature type="transmembrane region" description="Helical" evidence="10">
    <location>
        <begin position="145"/>
        <end position="172"/>
    </location>
</feature>
<reference evidence="11" key="1">
    <citation type="submission" date="2023-06" db="EMBL/GenBank/DDBJ databases">
        <title>Genomic analysis of the entomopathogenic nematode Steinernema hermaphroditum.</title>
        <authorList>
            <person name="Schwarz E.M."/>
            <person name="Heppert J.K."/>
            <person name="Baniya A."/>
            <person name="Schwartz H.T."/>
            <person name="Tan C.-H."/>
            <person name="Antoshechkin I."/>
            <person name="Sternberg P.W."/>
            <person name="Goodrich-Blair H."/>
            <person name="Dillman A.R."/>
        </authorList>
    </citation>
    <scope>NUCLEOTIDE SEQUENCE</scope>
    <source>
        <strain evidence="11">PS9179</strain>
        <tissue evidence="11">Whole animal</tissue>
    </source>
</reference>
<feature type="disulfide bond" evidence="8">
    <location>
        <begin position="184"/>
        <end position="193"/>
    </location>
</feature>
<evidence type="ECO:0000256" key="1">
    <source>
        <dbReference type="ARBA" id="ARBA00004141"/>
    </source>
</evidence>
<sequence>MFPLNLLYSKIELASLSSNITKYHLCILSLAVNTLGKAETLSRMRHISMRTFSVVGEKDENQDRGNWDSPLEFFLSCLGYAVGLGNIWRFPYLCYRNGGGAFLIPYLIMLFCCGLPLMLMELAIGQYSSEGPITVWKLSPIFKGIGIGMIICSSICAIYYNMITGWALYYLYLSFREKLPWTCCEESWADERCFSFAKECNSQTPVNFTDSAKVQSADQFFHRQVLGITEGFGDLGHFQWNLVVVLIVAWMIVFFVLMRGIKSIGKTVYFTSTFPYIVLIVLFARAIVEPGAIDGIKFYLSPKLEYLTKAQAWGDAAAQIFYSTGVCFGGSITLASYNNFHNNIYRDTMIVIFGNSLTSIMSGFVVFSILGFMAHYTNTTVDEVVTSGPGLTFIAYPQAVTVLPWSPFWSGLFFFMLLILALSTMFPTVENVATAIIDQYPRTLRPYQFWVTMTICIIMLILGAPLTTSGGMYILQLLDTYGVGYSLLFLGFCEVIAVGWGYGADNLLNNMEEMLEKRPSHIWYILWRYVTPVILLFAIIFQLWDLKPMEYRGHTFPDYAARIGWTLTSIPLIPIPVYFIYKFLSSRKEGVSAWKTFHSLSHGSHFEPALLKYHSVRTKITEADDDVFP</sequence>
<keyword evidence="12" id="KW-1185">Reference proteome</keyword>
<comment type="subcellular location">
    <subcellularLocation>
        <location evidence="1">Membrane</location>
        <topology evidence="1">Multi-pass membrane protein</topology>
    </subcellularLocation>
</comment>
<feature type="binding site" evidence="7">
    <location>
        <position position="81"/>
    </location>
    <ligand>
        <name>Na(+)</name>
        <dbReference type="ChEBI" id="CHEBI:29101"/>
        <label>1</label>
    </ligand>
</feature>
<evidence type="ECO:0000256" key="7">
    <source>
        <dbReference type="PIRSR" id="PIRSR600175-1"/>
    </source>
</evidence>
<dbReference type="GO" id="GO:0015375">
    <property type="term" value="F:glycine:sodium symporter activity"/>
    <property type="evidence" value="ECO:0007669"/>
    <property type="project" value="TreeGrafter"/>
</dbReference>
<dbReference type="GO" id="GO:0046872">
    <property type="term" value="F:metal ion binding"/>
    <property type="evidence" value="ECO:0007669"/>
    <property type="project" value="UniProtKB-KW"/>
</dbReference>
<dbReference type="Pfam" id="PF00209">
    <property type="entry name" value="SNF"/>
    <property type="match status" value="1"/>
</dbReference>
<feature type="transmembrane region" description="Helical" evidence="10">
    <location>
        <begin position="103"/>
        <end position="124"/>
    </location>
</feature>
<feature type="binding site" evidence="7">
    <location>
        <position position="79"/>
    </location>
    <ligand>
        <name>Na(+)</name>
        <dbReference type="ChEBI" id="CHEBI:29101"/>
        <label>1</label>
    </ligand>
</feature>
<evidence type="ECO:0000256" key="6">
    <source>
        <dbReference type="ARBA" id="ARBA00023136"/>
    </source>
</evidence>
<evidence type="ECO:0000256" key="5">
    <source>
        <dbReference type="ARBA" id="ARBA00022989"/>
    </source>
</evidence>
<dbReference type="PANTHER" id="PTHR11616">
    <property type="entry name" value="SODIUM/CHLORIDE DEPENDENT TRANSPORTER"/>
    <property type="match status" value="1"/>
</dbReference>
<protein>
    <recommendedName>
        <fullName evidence="9">Transporter</fullName>
    </recommendedName>
</protein>
<proteinExistence type="inferred from homology"/>
<comment type="similarity">
    <text evidence="9">Belongs to the sodium:neurotransmitter symporter (SNF) (TC 2.A.22) family.</text>
</comment>
<feature type="transmembrane region" description="Helical" evidence="10">
    <location>
        <begin position="316"/>
        <end position="337"/>
    </location>
</feature>
<name>A0AA39M7R6_9BILA</name>
<feature type="binding site" evidence="7">
    <location>
        <position position="82"/>
    </location>
    <ligand>
        <name>Na(+)</name>
        <dbReference type="ChEBI" id="CHEBI:29101"/>
        <label>1</label>
    </ligand>
</feature>
<dbReference type="SUPFAM" id="SSF161070">
    <property type="entry name" value="SNF-like"/>
    <property type="match status" value="1"/>
</dbReference>
<dbReference type="PROSITE" id="PS00610">
    <property type="entry name" value="NA_NEUROTRAN_SYMP_1"/>
    <property type="match status" value="1"/>
</dbReference>
<feature type="transmembrane region" description="Helical" evidence="10">
    <location>
        <begin position="522"/>
        <end position="543"/>
    </location>
</feature>